<organism evidence="2 3">
    <name type="scientific">Lasius niger</name>
    <name type="common">Black garden ant</name>
    <dbReference type="NCBI Taxonomy" id="67767"/>
    <lineage>
        <taxon>Eukaryota</taxon>
        <taxon>Metazoa</taxon>
        <taxon>Ecdysozoa</taxon>
        <taxon>Arthropoda</taxon>
        <taxon>Hexapoda</taxon>
        <taxon>Insecta</taxon>
        <taxon>Pterygota</taxon>
        <taxon>Neoptera</taxon>
        <taxon>Endopterygota</taxon>
        <taxon>Hymenoptera</taxon>
        <taxon>Apocrita</taxon>
        <taxon>Aculeata</taxon>
        <taxon>Formicoidea</taxon>
        <taxon>Formicidae</taxon>
        <taxon>Formicinae</taxon>
        <taxon>Lasius</taxon>
        <taxon>Lasius</taxon>
    </lineage>
</organism>
<evidence type="ECO:0000313" key="3">
    <source>
        <dbReference type="Proteomes" id="UP000036403"/>
    </source>
</evidence>
<dbReference type="OrthoDB" id="120326at2759"/>
<keyword evidence="3" id="KW-1185">Reference proteome</keyword>
<dbReference type="Pfam" id="PF13358">
    <property type="entry name" value="DDE_3"/>
    <property type="match status" value="1"/>
</dbReference>
<dbReference type="STRING" id="67767.A0A0J7N1M4"/>
<dbReference type="PaxDb" id="67767-A0A0J7N1M4"/>
<dbReference type="InterPro" id="IPR036397">
    <property type="entry name" value="RNaseH_sf"/>
</dbReference>
<dbReference type="Proteomes" id="UP000036403">
    <property type="component" value="Unassembled WGS sequence"/>
</dbReference>
<feature type="domain" description="Tc1-like transposase DDE" evidence="1">
    <location>
        <begin position="5"/>
        <end position="88"/>
    </location>
</feature>
<protein>
    <submittedName>
        <fullName evidence="2">Transposable element tc3 transposase</fullName>
    </submittedName>
</protein>
<dbReference type="AlphaFoldDB" id="A0A0J7N1M4"/>
<gene>
    <name evidence="2" type="ORF">RF55_14434</name>
</gene>
<comment type="caution">
    <text evidence="2">The sequence shown here is derived from an EMBL/GenBank/DDBJ whole genome shotgun (WGS) entry which is preliminary data.</text>
</comment>
<name>A0A0J7N1M4_LASNI</name>
<dbReference type="EMBL" id="LBMM01011914">
    <property type="protein sequence ID" value="KMQ86550.1"/>
    <property type="molecule type" value="Genomic_DNA"/>
</dbReference>
<dbReference type="GO" id="GO:0003676">
    <property type="term" value="F:nucleic acid binding"/>
    <property type="evidence" value="ECO:0007669"/>
    <property type="project" value="InterPro"/>
</dbReference>
<sequence>MNSKEYIHILSNVMMPYIAETFPGIPYVNFVQDNSGVHRARIAQDWLARQPNFRTLNYPAKSPDLNVIENLWAEMVREWNPQIRRTREALA</sequence>
<dbReference type="Gene3D" id="3.30.420.10">
    <property type="entry name" value="Ribonuclease H-like superfamily/Ribonuclease H"/>
    <property type="match status" value="1"/>
</dbReference>
<evidence type="ECO:0000259" key="1">
    <source>
        <dbReference type="Pfam" id="PF13358"/>
    </source>
</evidence>
<accession>A0A0J7N1M4</accession>
<dbReference type="InterPro" id="IPR038717">
    <property type="entry name" value="Tc1-like_DDE_dom"/>
</dbReference>
<reference evidence="2 3" key="1">
    <citation type="submission" date="2015-04" db="EMBL/GenBank/DDBJ databases">
        <title>Lasius niger genome sequencing.</title>
        <authorList>
            <person name="Konorov E.A."/>
            <person name="Nikitin M.A."/>
            <person name="Kirill M.V."/>
            <person name="Chang P."/>
        </authorList>
    </citation>
    <scope>NUCLEOTIDE SEQUENCE [LARGE SCALE GENOMIC DNA]</scope>
    <source>
        <tissue evidence="2">Whole</tissue>
    </source>
</reference>
<evidence type="ECO:0000313" key="2">
    <source>
        <dbReference type="EMBL" id="KMQ86550.1"/>
    </source>
</evidence>
<proteinExistence type="predicted"/>